<dbReference type="SUPFAM" id="SSF52540">
    <property type="entry name" value="P-loop containing nucleoside triphosphate hydrolases"/>
    <property type="match status" value="1"/>
</dbReference>
<feature type="region of interest" description="Disordered" evidence="1">
    <location>
        <begin position="275"/>
        <end position="330"/>
    </location>
</feature>
<dbReference type="HOGENOM" id="CLU_072797_1_0_11"/>
<evidence type="ECO:0000259" key="2">
    <source>
        <dbReference type="PROSITE" id="PS50893"/>
    </source>
</evidence>
<feature type="domain" description="ABC transporter" evidence="2">
    <location>
        <begin position="19"/>
        <end position="257"/>
    </location>
</feature>
<dbReference type="KEGG" id="rmu:RMDY18_01900"/>
<dbReference type="InterPro" id="IPR003439">
    <property type="entry name" value="ABC_transporter-like_ATP-bd"/>
</dbReference>
<organism evidence="3 4">
    <name type="scientific">Rothia mucilaginosa (strain DY-18)</name>
    <name type="common">Stomatococcus mucilaginosus</name>
    <dbReference type="NCBI Taxonomy" id="680646"/>
    <lineage>
        <taxon>Bacteria</taxon>
        <taxon>Bacillati</taxon>
        <taxon>Actinomycetota</taxon>
        <taxon>Actinomycetes</taxon>
        <taxon>Micrococcales</taxon>
        <taxon>Micrococcaceae</taxon>
        <taxon>Rothia</taxon>
    </lineage>
</organism>
<accession>D2NQU6</accession>
<keyword evidence="4" id="KW-1185">Reference proteome</keyword>
<gene>
    <name evidence="3" type="ordered locus">RMDY18_01900</name>
</gene>
<feature type="compositionally biased region" description="Low complexity" evidence="1">
    <location>
        <begin position="284"/>
        <end position="296"/>
    </location>
</feature>
<feature type="compositionally biased region" description="Polar residues" evidence="1">
    <location>
        <begin position="304"/>
        <end position="324"/>
    </location>
</feature>
<dbReference type="InterPro" id="IPR027417">
    <property type="entry name" value="P-loop_NTPase"/>
</dbReference>
<dbReference type="Gene3D" id="3.40.50.300">
    <property type="entry name" value="P-loop containing nucleotide triphosphate hydrolases"/>
    <property type="match status" value="1"/>
</dbReference>
<evidence type="ECO:0000313" key="4">
    <source>
        <dbReference type="Proteomes" id="UP000001883"/>
    </source>
</evidence>
<evidence type="ECO:0000256" key="1">
    <source>
        <dbReference type="SAM" id="MobiDB-lite"/>
    </source>
</evidence>
<protein>
    <submittedName>
        <fullName evidence="3">ABC-type multidrug transport system, ATPase component</fullName>
    </submittedName>
</protein>
<name>D2NQU6_ROTMD</name>
<dbReference type="PROSITE" id="PS50893">
    <property type="entry name" value="ABC_TRANSPORTER_2"/>
    <property type="match status" value="1"/>
</dbReference>
<evidence type="ECO:0000313" key="3">
    <source>
        <dbReference type="EMBL" id="BAI64022.1"/>
    </source>
</evidence>
<dbReference type="eggNOG" id="COG1124">
    <property type="taxonomic scope" value="Bacteria"/>
</dbReference>
<reference evidence="4" key="1">
    <citation type="submission" date="2009-07" db="EMBL/GenBank/DDBJ databases">
        <title>Complete genome sequence of Rothia mucilaginosa DJ.</title>
        <authorList>
            <person name="Yamane K."/>
            <person name="Nambu T."/>
            <person name="Mashimo C."/>
            <person name="Sugimori C."/>
            <person name="Yamanaka T."/>
            <person name="Leung K."/>
            <person name="Fukushima H."/>
        </authorList>
    </citation>
    <scope>NUCLEOTIDE SEQUENCE [LARGE SCALE GENOMIC DNA]</scope>
    <source>
        <strain evidence="4">DY-18</strain>
    </source>
</reference>
<reference evidence="3 4" key="3">
    <citation type="journal article" date="2010" name="Sequencing">
        <title>Complete Genome Sequence of Rothia mucilaginosa DY-18: A Clinical Isolate with Dense Meshwork-Like Structures from a Persistent Apical Periodontitis Lesion.</title>
        <authorList>
            <person name="Yamane K."/>
            <person name="Nambu T."/>
            <person name="Yamanaka T."/>
            <person name="Mashimo C."/>
            <person name="Sugimori C."/>
            <person name="Leung K.-P."/>
            <person name="Fukushima H."/>
        </authorList>
    </citation>
    <scope>NUCLEOTIDE SEQUENCE [LARGE SCALE GENOMIC DNA]</scope>
    <source>
        <strain evidence="3 4">DY-18</strain>
    </source>
</reference>
<sequence>MLPETHLNRPVFKGDLFVLRVDNIWAKGRHHALFGRTSFSVNQGEVIIIQADSQMERTSLGLALTGRLPLSGGEIFWSDGDAEPQPISMKKLRRISDIIDSPDVTAPEQHMRVHDYVSEMLSYNLPVFGRSRASRWLKERGLEDLDGLWMDELDGEMNIELMAALAQASPSDLLVFDTPSRHLNHTYMWLPYLEELATDEDRPRTVVAIVPHISESWQGARAVVGSVHMDQDGEFEPAEEPAEELTETEELTAAEELTQTEPVIDVIEVREVEEIPSASSISLTPAASGTSGAAQTTDHKTDNQKTGNQKTVAQKTGNQKTVAQKTAEKE</sequence>
<proteinExistence type="predicted"/>
<dbReference type="Proteomes" id="UP000001883">
    <property type="component" value="Chromosome"/>
</dbReference>
<dbReference type="STRING" id="680646.RMDY18_01900"/>
<dbReference type="EMBL" id="AP011540">
    <property type="protein sequence ID" value="BAI64022.1"/>
    <property type="molecule type" value="Genomic_DNA"/>
</dbReference>
<dbReference type="GO" id="GO:0016887">
    <property type="term" value="F:ATP hydrolysis activity"/>
    <property type="evidence" value="ECO:0007669"/>
    <property type="project" value="InterPro"/>
</dbReference>
<dbReference type="GO" id="GO:0005524">
    <property type="term" value="F:ATP binding"/>
    <property type="evidence" value="ECO:0007669"/>
    <property type="project" value="InterPro"/>
</dbReference>
<reference evidence="3 4" key="2">
    <citation type="journal article" date="2010" name="J Osaka Dent Univ">
        <title>Isolation and identification of Rothia mucilaginosa from persistent apical periodontitis lesions.</title>
        <authorList>
            <person name="Yamane K."/>
            <person name="Yoshida M."/>
            <person name="Fujihira T."/>
            <person name="Baba T."/>
            <person name="Tsuji N."/>
            <person name="Hayashi H."/>
            <person name="Sugimori C."/>
            <person name="Yamanaka T."/>
            <person name="Mashimo C."/>
            <person name="Nambu T."/>
            <person name="Kawai H."/>
            <person name="Fukushima H."/>
        </authorList>
    </citation>
    <scope>NUCLEOTIDE SEQUENCE [LARGE SCALE GENOMIC DNA]</scope>
    <source>
        <strain evidence="3 4">DY-18</strain>
    </source>
</reference>
<dbReference type="AlphaFoldDB" id="D2NQU6"/>